<comment type="subcellular location">
    <subcellularLocation>
        <location evidence="1">Membrane</location>
        <topology evidence="1">Single-pass type I membrane protein</topology>
    </subcellularLocation>
</comment>
<dbReference type="PANTHER" id="PTHR22050:SF0">
    <property type="entry name" value="TRANSMEMBRANE PROTEIN 131 HOMOLOG"/>
    <property type="match status" value="1"/>
</dbReference>
<dbReference type="InterPro" id="IPR022113">
    <property type="entry name" value="TMEM131L_N"/>
</dbReference>
<feature type="compositionally biased region" description="Low complexity" evidence="7">
    <location>
        <begin position="1097"/>
        <end position="1115"/>
    </location>
</feature>
<evidence type="ECO:0000313" key="12">
    <source>
        <dbReference type="EMBL" id="CAL0313888.1"/>
    </source>
</evidence>
<feature type="domain" description="Transmembrane protein 131-like N-terminal" evidence="9">
    <location>
        <begin position="224"/>
        <end position="307"/>
    </location>
</feature>
<dbReference type="Pfam" id="PF24474">
    <property type="entry name" value="DUF7579"/>
    <property type="match status" value="1"/>
</dbReference>
<evidence type="ECO:0000259" key="9">
    <source>
        <dbReference type="Pfam" id="PF12371"/>
    </source>
</evidence>
<evidence type="ECO:0000256" key="3">
    <source>
        <dbReference type="ARBA" id="ARBA00022692"/>
    </source>
</evidence>
<organism evidence="12 13">
    <name type="scientific">Lupinus luteus</name>
    <name type="common">European yellow lupine</name>
    <dbReference type="NCBI Taxonomy" id="3873"/>
    <lineage>
        <taxon>Eukaryota</taxon>
        <taxon>Viridiplantae</taxon>
        <taxon>Streptophyta</taxon>
        <taxon>Embryophyta</taxon>
        <taxon>Tracheophyta</taxon>
        <taxon>Spermatophyta</taxon>
        <taxon>Magnoliopsida</taxon>
        <taxon>eudicotyledons</taxon>
        <taxon>Gunneridae</taxon>
        <taxon>Pentapetalae</taxon>
        <taxon>rosids</taxon>
        <taxon>fabids</taxon>
        <taxon>Fabales</taxon>
        <taxon>Fabaceae</taxon>
        <taxon>Papilionoideae</taxon>
        <taxon>50 kb inversion clade</taxon>
        <taxon>genistoids sensu lato</taxon>
        <taxon>core genistoids</taxon>
        <taxon>Genisteae</taxon>
        <taxon>Lupinus</taxon>
    </lineage>
</organism>
<feature type="region of interest" description="Disordered" evidence="7">
    <location>
        <begin position="1047"/>
        <end position="1126"/>
    </location>
</feature>
<sequence length="1307" mass="142781">MKLQTLLITSQNLWRVLQPTKTFNCFVVLSYVFFCLVAYGLCSANGIQNPPEGHDGCASFGKSYNLGFPDTIVGDTSVGYGSPIIHRSSESVCPDNHLFCFPSALSGFNLEERSIKSASAGDSGSQYSGLCRVGLDEDIKQGSNISWLSDYGLFKLLNGGVASCSLNSRQRASDVPSLQTEGHNNDISCCGCSLHKQKTPSHSLSEHVEMSKSSSFDASSSPNVRIDPTVLDWGQEYLYSPSVAFLTVTNNCNDNILHLYEPFSNDLQFYSCNFSEVSLGPGESSLICFVFFPRCLGLSSADLILQTSAGGFIIEAKGYATESPFGIQPLLGLEISPGGRLNMNLILSNPFDETLFVEEVTASVSVSVGHNFIETEATCGVNNFHVFGNIISRTIKNLLVVKSSQIGSPVIAIKPHRNWEIGPHTSETLMDIDITVGVEGKIFGAYCLHLRRYSQDMSDIIVVPIEAEVDSHFGNHMALVFVSATLEGLAACEGGESVITISLRNYGPCVLSFVMAQVSDTELFHIKYMDGLLLFPGTVTQVGTIYCNLDMPPKVSNLQENCKLVILTNDSTSPQIEIMCEDILHVYFEHQRHLSVEVEQESKVIESGNTGAWYEDRNRQSSQNVKVIETADLDELVLRNWMSQGTSTGMSVLEDHGDLFPMVQVGSYVSRWITVKNPSQHPVMLQLILNPGEIIDECRGPNDLFCPSSFGLVLDEATTPAKYGFSVPDSAVTEAYLHPYDNLTLGPIIFYPSKLCGWTGSALIRNNLSGVEWIPLKGFGGLVSLVLLEGSEHVHGINFDLKMPKTLNFSLPYAFFHMKEMTSACSQPLMKELYAKNTGDLRLEVKTVRVSGSECGLDGFKIHACKGFVLQPGESTKLLISYQTDFSAAVVHRDLEIVLATGIFLIPMEASFPYDVQSNCKKSIFWMRVKKWILGFLLVASLILLVFCFIFPQTVPLGNLDYSCKSDDNSIHITTKCAGKSPLLHCNQRKSKLSMSGKMSNLFCSVEKDTTSTMQAPWSRYSYGRGQPSEHEISQHLIQTSENCRQNNHLLDTPDGMVSPPTAVQSSDTTKASSQPGNLIVKTGKEKSRRRKKKSLGAKLASLSEVSSSHSGNSTPSPPLSPAVSASLKSNWPLSLNVEQPYLEAHQLVTQVHAKDPYSYKASASTAKTNVLEPKVPVKLSSNKKVSSPQVPHSVSTKAATIPVKIPPAPCPLPDKPSAFSSVRTSTVTVVARAPGLIVEKQKGGVEAPKVGVADEYAYDIWGNHLSWIHLLVPKNVTCMKSIPAEKNFDSFFVKGPLTLMPNSQAG</sequence>
<dbReference type="Pfam" id="PF24501">
    <property type="entry name" value="Ig_TMEM131L_5"/>
    <property type="match status" value="1"/>
</dbReference>
<dbReference type="Proteomes" id="UP001497480">
    <property type="component" value="Unassembled WGS sequence"/>
</dbReference>
<feature type="transmembrane region" description="Helical" evidence="8">
    <location>
        <begin position="932"/>
        <end position="952"/>
    </location>
</feature>
<evidence type="ECO:0000256" key="4">
    <source>
        <dbReference type="ARBA" id="ARBA00022729"/>
    </source>
</evidence>
<dbReference type="InterPro" id="IPR055437">
    <property type="entry name" value="TMEM131L_Ig_5"/>
</dbReference>
<evidence type="ECO:0000313" key="13">
    <source>
        <dbReference type="Proteomes" id="UP001497480"/>
    </source>
</evidence>
<evidence type="ECO:0008006" key="14">
    <source>
        <dbReference type="Google" id="ProtNLM"/>
    </source>
</evidence>
<dbReference type="Pfam" id="PF12371">
    <property type="entry name" value="TMEM131_like_N"/>
    <property type="match status" value="1"/>
</dbReference>
<proteinExistence type="inferred from homology"/>
<feature type="compositionally biased region" description="Polar residues" evidence="7">
    <location>
        <begin position="1062"/>
        <end position="1077"/>
    </location>
</feature>
<evidence type="ECO:0000259" key="11">
    <source>
        <dbReference type="Pfam" id="PF24501"/>
    </source>
</evidence>
<keyword evidence="3 8" id="KW-0812">Transmembrane</keyword>
<evidence type="ECO:0000256" key="6">
    <source>
        <dbReference type="ARBA" id="ARBA00023136"/>
    </source>
</evidence>
<feature type="compositionally biased region" description="Basic residues" evidence="7">
    <location>
        <begin position="1087"/>
        <end position="1096"/>
    </location>
</feature>
<evidence type="ECO:0000256" key="2">
    <source>
        <dbReference type="ARBA" id="ARBA00006682"/>
    </source>
</evidence>
<keyword evidence="5 8" id="KW-1133">Transmembrane helix</keyword>
<keyword evidence="13" id="KW-1185">Reference proteome</keyword>
<dbReference type="InterPro" id="IPR056001">
    <property type="entry name" value="DUF7579"/>
</dbReference>
<accession>A0AAV1WX22</accession>
<feature type="transmembrane region" description="Helical" evidence="8">
    <location>
        <begin position="21"/>
        <end position="41"/>
    </location>
</feature>
<dbReference type="InterPro" id="IPR039877">
    <property type="entry name" value="TMEM131-like"/>
</dbReference>
<gene>
    <name evidence="12" type="ORF">LLUT_LOCUS14948</name>
</gene>
<name>A0AAV1WX22_LUPLU</name>
<protein>
    <recommendedName>
        <fullName evidence="14">Transmembrane protein 131-like N-terminal domain-containing protein</fullName>
    </recommendedName>
</protein>
<evidence type="ECO:0000259" key="10">
    <source>
        <dbReference type="Pfam" id="PF24474"/>
    </source>
</evidence>
<feature type="transmembrane region" description="Helical" evidence="8">
    <location>
        <begin position="895"/>
        <end position="912"/>
    </location>
</feature>
<reference evidence="12 13" key="1">
    <citation type="submission" date="2024-03" db="EMBL/GenBank/DDBJ databases">
        <authorList>
            <person name="Martinez-Hernandez J."/>
        </authorList>
    </citation>
    <scope>NUCLEOTIDE SEQUENCE [LARGE SCALE GENOMIC DNA]</scope>
</reference>
<dbReference type="EMBL" id="CAXHTB010000010">
    <property type="protein sequence ID" value="CAL0313888.1"/>
    <property type="molecule type" value="Genomic_DNA"/>
</dbReference>
<evidence type="ECO:0000256" key="7">
    <source>
        <dbReference type="SAM" id="MobiDB-lite"/>
    </source>
</evidence>
<feature type="domain" description="TMEM131L fifth Ig-like" evidence="11">
    <location>
        <begin position="837"/>
        <end position="902"/>
    </location>
</feature>
<evidence type="ECO:0000256" key="1">
    <source>
        <dbReference type="ARBA" id="ARBA00004479"/>
    </source>
</evidence>
<dbReference type="GO" id="GO:0016020">
    <property type="term" value="C:membrane"/>
    <property type="evidence" value="ECO:0007669"/>
    <property type="project" value="UniProtKB-SubCell"/>
</dbReference>
<evidence type="ECO:0000256" key="8">
    <source>
        <dbReference type="SAM" id="Phobius"/>
    </source>
</evidence>
<feature type="domain" description="DUF7579" evidence="10">
    <location>
        <begin position="481"/>
        <end position="591"/>
    </location>
</feature>
<comment type="similarity">
    <text evidence="2">Belongs to the TMEM131 family.</text>
</comment>
<keyword evidence="6 8" id="KW-0472">Membrane</keyword>
<comment type="caution">
    <text evidence="12">The sequence shown here is derived from an EMBL/GenBank/DDBJ whole genome shotgun (WGS) entry which is preliminary data.</text>
</comment>
<dbReference type="PANTHER" id="PTHR22050">
    <property type="entry name" value="RW1 PROTEIN HOMOLOG"/>
    <property type="match status" value="1"/>
</dbReference>
<evidence type="ECO:0000256" key="5">
    <source>
        <dbReference type="ARBA" id="ARBA00022989"/>
    </source>
</evidence>
<keyword evidence="4" id="KW-0732">Signal</keyword>